<proteinExistence type="predicted"/>
<gene>
    <name evidence="1" type="ORF">FHR86_003784</name>
</gene>
<dbReference type="EMBL" id="JAAOZD010000013">
    <property type="protein sequence ID" value="NIJ03425.1"/>
    <property type="molecule type" value="Genomic_DNA"/>
</dbReference>
<accession>A0ABX0TNK9</accession>
<protein>
    <submittedName>
        <fullName evidence="1">Uncharacterized protein</fullName>
    </submittedName>
</protein>
<evidence type="ECO:0000313" key="1">
    <source>
        <dbReference type="EMBL" id="NIJ03425.1"/>
    </source>
</evidence>
<sequence>MTNGFFGGRDPLAVLRGMEPQQFREALARHAGATPEQLSMLRSVEKDLDCSFPSYEACPGGVIRATYTDLSGVLHTVTVLPDGTLVE</sequence>
<name>A0ABX0TNK9_9MICC</name>
<keyword evidence="2" id="KW-1185">Reference proteome</keyword>
<reference evidence="1 2" key="1">
    <citation type="submission" date="2020-03" db="EMBL/GenBank/DDBJ databases">
        <title>Genomic Encyclopedia of Type Strains, Phase III (KMG-III): the genomes of soil and plant-associated and newly described type strains.</title>
        <authorList>
            <person name="Whitman W."/>
        </authorList>
    </citation>
    <scope>NUCLEOTIDE SEQUENCE [LARGE SCALE GENOMIC DNA]</scope>
    <source>
        <strain evidence="1 2">CECT 4207</strain>
    </source>
</reference>
<comment type="caution">
    <text evidence="1">The sequence shown here is derived from an EMBL/GenBank/DDBJ whole genome shotgun (WGS) entry which is preliminary data.</text>
</comment>
<organism evidence="1 2">
    <name type="scientific">Paenarthrobacter ilicis</name>
    <dbReference type="NCBI Taxonomy" id="43665"/>
    <lineage>
        <taxon>Bacteria</taxon>
        <taxon>Bacillati</taxon>
        <taxon>Actinomycetota</taxon>
        <taxon>Actinomycetes</taxon>
        <taxon>Micrococcales</taxon>
        <taxon>Micrococcaceae</taxon>
        <taxon>Paenarthrobacter</taxon>
    </lineage>
</organism>
<evidence type="ECO:0000313" key="2">
    <source>
        <dbReference type="Proteomes" id="UP000802392"/>
    </source>
</evidence>
<dbReference type="Proteomes" id="UP000802392">
    <property type="component" value="Unassembled WGS sequence"/>
</dbReference>